<protein>
    <submittedName>
        <fullName evidence="1">Uncharacterized protein</fullName>
    </submittedName>
</protein>
<evidence type="ECO:0000313" key="1">
    <source>
        <dbReference type="EMBL" id="KAK2701825.1"/>
    </source>
</evidence>
<gene>
    <name evidence="1" type="ORF">QYM36_019537</name>
</gene>
<dbReference type="AlphaFoldDB" id="A0AA88H554"/>
<dbReference type="EMBL" id="JAVRJZ010001659">
    <property type="protein sequence ID" value="KAK2701825.1"/>
    <property type="molecule type" value="Genomic_DNA"/>
</dbReference>
<accession>A0AA88H554</accession>
<proteinExistence type="predicted"/>
<name>A0AA88H554_ARTSF</name>
<comment type="caution">
    <text evidence="1">The sequence shown here is derived from an EMBL/GenBank/DDBJ whole genome shotgun (WGS) entry which is preliminary data.</text>
</comment>
<organism evidence="1 2">
    <name type="scientific">Artemia franciscana</name>
    <name type="common">Brine shrimp</name>
    <name type="synonym">Artemia sanfranciscana</name>
    <dbReference type="NCBI Taxonomy" id="6661"/>
    <lineage>
        <taxon>Eukaryota</taxon>
        <taxon>Metazoa</taxon>
        <taxon>Ecdysozoa</taxon>
        <taxon>Arthropoda</taxon>
        <taxon>Crustacea</taxon>
        <taxon>Branchiopoda</taxon>
        <taxon>Anostraca</taxon>
        <taxon>Artemiidae</taxon>
        <taxon>Artemia</taxon>
    </lineage>
</organism>
<dbReference type="Proteomes" id="UP001187531">
    <property type="component" value="Unassembled WGS sequence"/>
</dbReference>
<sequence>METIIFVKADTIVTKPPREILAEVNQTDGVRVNYSEGGPTMHMVNKWKTWYMNTYKQTSEVSKEHQEHFKILHSYLQRLEFLLKDDISNYMELFKKIDIEINIILYSVFQYRNDLNLYAFENDLNCILMKMLPEDRTNKDLLNHQYFLVSELTSLRKEMKFSMYKYFEFTCEDYLKNAESIQLIVNKIRTNVKLIILLEGLKSLEAKQKSLTITCSQESYIQSKQQEEIQFHLANLRYYHYPCHATEENPGGIKHSETLDTDNQVTAKDYDQGQVRHKASAGIKENENEALEVISTDLQNSREENFTVQSNTQSKTDMTPQNSSPQGHILEANATVEDSALIADFNLDDKLKQNNIISSTPLPPYHSESIKHSETIDTDNQETTQNYDQGQVPHKAPTEIKQIGNEALEDIFSTDFQHSREENFTVQSNMQSKTEMKSQNSSPQGRILEANAIVEDSVLSADFNLDDKLKQNSIEKSTPLPPCIIFVKADTIVTKPPREILAEVNQTDGVRVNYSEGGPTMHMVNKWKTWYMNTYKQTSEVSKEHQEHFKILHSYLQRLEFLLKDEISNYMELFKKIDMEINIILYSVFQYRNDLNLYAFENDLNCILMKMLPEDRTNKDLLNHQYFLVSELTSLRKEMKFSMYKYFEFTCEDYLKNAESIQLIVNKIRTNVKLIILLEGLKSLEAKQKSLTITCSQESYIQSKQQEEIQFHLANLRYYHYPCHATEENPGGIKHSETLDTDNQVTAKDYDQGQVRHKASAGIKENENEALEVISTDLQNSREENFTVQSNTQSKTDMTSQNSFPQGNILEANATVEDSALITDFNLDDKLKQNNIISSTPLPPYHSESIKHSETIDTDNQETTQNYDQGQVPHKAPTEIKQIGNEALEDIFSTDFQHSREENFTVQSNMQSKTEMKSQNSSPQGRILEANAIVEDSVLSADFNLDDKLKQNSIEKSTPLPPWYSQTSSVTENKVKVNSLGIFLQILVETAQ</sequence>
<evidence type="ECO:0000313" key="2">
    <source>
        <dbReference type="Proteomes" id="UP001187531"/>
    </source>
</evidence>
<keyword evidence="2" id="KW-1185">Reference proteome</keyword>
<reference evidence="1" key="1">
    <citation type="submission" date="2023-07" db="EMBL/GenBank/DDBJ databases">
        <title>Chromosome-level genome assembly of Artemia franciscana.</title>
        <authorList>
            <person name="Jo E."/>
        </authorList>
    </citation>
    <scope>NUCLEOTIDE SEQUENCE</scope>
    <source>
        <tissue evidence="1">Whole body</tissue>
    </source>
</reference>